<dbReference type="PANTHER" id="PTHR31061">
    <property type="entry name" value="LD22376P"/>
    <property type="match status" value="1"/>
</dbReference>
<keyword evidence="1" id="KW-0812">Transmembrane</keyword>
<feature type="transmembrane region" description="Helical" evidence="1">
    <location>
        <begin position="230"/>
        <end position="250"/>
    </location>
</feature>
<dbReference type="PANTHER" id="PTHR31061:SF24">
    <property type="entry name" value="LD22376P"/>
    <property type="match status" value="1"/>
</dbReference>
<sequence>MKGRLLSLDAFRGFTIAAMLLVNNPGDWGHLYAPLEHAKWNGWTFTDWVFPFFVFIAGMAMSMSLARRAAAGVNKWQLLAQTARRAATIILIGLLLNWIPHFDLAHVRLPGVLQRLGLCTLLAAPIVLWCGARGVALWTLLLLSVYSAIQLGLPVPNADGLVQQGVLEPGQDVGAWLDRQLMDGHLWVQSKTWDPEGLLSTLPAVASQLLGVLAGYVLSSSSRPAEKAMTWVLAGLACLWLGQVLDAWLMPINKSLWTPAYVFAMAGWAQLVFAVFFWLLDAMPQPMARERWARRLHPLIVFGMNALFLFALSGLIAKMLGFIKLADGRSLNAWLYEPLQALGLAPVNTSLLRAVLFVLAMYAVAWGMYRKGWFIKA</sequence>
<organism evidence="2 3">
    <name type="scientific">Roseateles depolymerans</name>
    <dbReference type="NCBI Taxonomy" id="76731"/>
    <lineage>
        <taxon>Bacteria</taxon>
        <taxon>Pseudomonadati</taxon>
        <taxon>Pseudomonadota</taxon>
        <taxon>Betaproteobacteria</taxon>
        <taxon>Burkholderiales</taxon>
        <taxon>Sphaerotilaceae</taxon>
        <taxon>Roseateles</taxon>
    </lineage>
</organism>
<dbReference type="EMBL" id="QFOD01000006">
    <property type="protein sequence ID" value="PZP33477.1"/>
    <property type="molecule type" value="Genomic_DNA"/>
</dbReference>
<gene>
    <name evidence="2" type="ORF">DI603_08925</name>
</gene>
<feature type="transmembrane region" description="Helical" evidence="1">
    <location>
        <begin position="299"/>
        <end position="323"/>
    </location>
</feature>
<dbReference type="AlphaFoldDB" id="A0A2W5DWC0"/>
<keyword evidence="1" id="KW-0472">Membrane</keyword>
<evidence type="ECO:0000256" key="1">
    <source>
        <dbReference type="SAM" id="Phobius"/>
    </source>
</evidence>
<evidence type="ECO:0000313" key="3">
    <source>
        <dbReference type="Proteomes" id="UP000249633"/>
    </source>
</evidence>
<feature type="transmembrane region" description="Helical" evidence="1">
    <location>
        <begin position="343"/>
        <end position="369"/>
    </location>
</feature>
<reference evidence="2 3" key="1">
    <citation type="submission" date="2017-08" db="EMBL/GenBank/DDBJ databases">
        <title>Infants hospitalized years apart are colonized by the same room-sourced microbial strains.</title>
        <authorList>
            <person name="Brooks B."/>
            <person name="Olm M.R."/>
            <person name="Firek B.A."/>
            <person name="Baker R."/>
            <person name="Thomas B.C."/>
            <person name="Morowitz M.J."/>
            <person name="Banfield J.F."/>
        </authorList>
    </citation>
    <scope>NUCLEOTIDE SEQUENCE [LARGE SCALE GENOMIC DNA]</scope>
    <source>
        <strain evidence="2">S2_012_000_R2_81</strain>
    </source>
</reference>
<feature type="transmembrane region" description="Helical" evidence="1">
    <location>
        <begin position="78"/>
        <end position="100"/>
    </location>
</feature>
<feature type="transmembrane region" description="Helical" evidence="1">
    <location>
        <begin position="256"/>
        <end position="279"/>
    </location>
</feature>
<evidence type="ECO:0000313" key="2">
    <source>
        <dbReference type="EMBL" id="PZP33477.1"/>
    </source>
</evidence>
<feature type="transmembrane region" description="Helical" evidence="1">
    <location>
        <begin position="135"/>
        <end position="153"/>
    </location>
</feature>
<proteinExistence type="predicted"/>
<accession>A0A2W5DWC0</accession>
<keyword evidence="1" id="KW-1133">Transmembrane helix</keyword>
<comment type="caution">
    <text evidence="2">The sequence shown here is derived from an EMBL/GenBank/DDBJ whole genome shotgun (WGS) entry which is preliminary data.</text>
</comment>
<feature type="transmembrane region" description="Helical" evidence="1">
    <location>
        <begin position="48"/>
        <end position="66"/>
    </location>
</feature>
<name>A0A2W5DWC0_9BURK</name>
<protein>
    <submittedName>
        <fullName evidence="2">Uncharacterized protein</fullName>
    </submittedName>
</protein>
<feature type="transmembrane region" description="Helical" evidence="1">
    <location>
        <begin position="197"/>
        <end position="218"/>
    </location>
</feature>
<feature type="transmembrane region" description="Helical" evidence="1">
    <location>
        <begin position="112"/>
        <end position="130"/>
    </location>
</feature>
<dbReference type="Proteomes" id="UP000249633">
    <property type="component" value="Unassembled WGS sequence"/>
</dbReference>